<evidence type="ECO:0000256" key="4">
    <source>
        <dbReference type="ARBA" id="ARBA00023242"/>
    </source>
</evidence>
<comment type="caution">
    <text evidence="7">The sequence shown here is derived from an EMBL/GenBank/DDBJ whole genome shotgun (WGS) entry which is preliminary data.</text>
</comment>
<evidence type="ECO:0000256" key="2">
    <source>
        <dbReference type="ARBA" id="ARBA00022574"/>
    </source>
</evidence>
<proteinExistence type="predicted"/>
<dbReference type="AlphaFoldDB" id="A0A7J6L1Z3"/>
<dbReference type="InterPro" id="IPR015943">
    <property type="entry name" value="WD40/YVTN_repeat-like_dom_sf"/>
</dbReference>
<dbReference type="SUPFAM" id="SSF50978">
    <property type="entry name" value="WD40 repeat-like"/>
    <property type="match status" value="1"/>
</dbReference>
<dbReference type="SMART" id="SM00320">
    <property type="entry name" value="WD40"/>
    <property type="match status" value="8"/>
</dbReference>
<feature type="repeat" description="WD" evidence="5">
    <location>
        <begin position="448"/>
        <end position="489"/>
    </location>
</feature>
<dbReference type="GO" id="GO:0000027">
    <property type="term" value="P:ribosomal large subunit assembly"/>
    <property type="evidence" value="ECO:0007669"/>
    <property type="project" value="TreeGrafter"/>
</dbReference>
<dbReference type="InterPro" id="IPR019775">
    <property type="entry name" value="WD40_repeat_CS"/>
</dbReference>
<dbReference type="PRINTS" id="PR00320">
    <property type="entry name" value="GPROTEINBRPT"/>
</dbReference>
<dbReference type="Pfam" id="PF08154">
    <property type="entry name" value="NLE"/>
    <property type="match status" value="1"/>
</dbReference>
<feature type="repeat" description="WD" evidence="5">
    <location>
        <begin position="188"/>
        <end position="229"/>
    </location>
</feature>
<dbReference type="PRINTS" id="PR00319">
    <property type="entry name" value="GPROTEINB"/>
</dbReference>
<dbReference type="Proteomes" id="UP000591131">
    <property type="component" value="Unassembled WGS sequence"/>
</dbReference>
<organism evidence="7 8">
    <name type="scientific">Perkinsus chesapeaki</name>
    <name type="common">Clam parasite</name>
    <name type="synonym">Perkinsus andrewsi</name>
    <dbReference type="NCBI Taxonomy" id="330153"/>
    <lineage>
        <taxon>Eukaryota</taxon>
        <taxon>Sar</taxon>
        <taxon>Alveolata</taxon>
        <taxon>Perkinsozoa</taxon>
        <taxon>Perkinsea</taxon>
        <taxon>Perkinsida</taxon>
        <taxon>Perkinsidae</taxon>
        <taxon>Perkinsus</taxon>
    </lineage>
</organism>
<dbReference type="PANTHER" id="PTHR19848:SF0">
    <property type="entry name" value="NOTCHLESS PROTEIN HOMOLOG 1"/>
    <property type="match status" value="1"/>
</dbReference>
<dbReference type="OrthoDB" id="10267436at2759"/>
<dbReference type="Pfam" id="PF00400">
    <property type="entry name" value="WD40"/>
    <property type="match status" value="7"/>
</dbReference>
<evidence type="ECO:0000313" key="7">
    <source>
        <dbReference type="EMBL" id="KAF4653167.1"/>
    </source>
</evidence>
<evidence type="ECO:0000259" key="6">
    <source>
        <dbReference type="Pfam" id="PF08154"/>
    </source>
</evidence>
<dbReference type="GO" id="GO:0005730">
    <property type="term" value="C:nucleolus"/>
    <property type="evidence" value="ECO:0007669"/>
    <property type="project" value="UniProtKB-SubCell"/>
</dbReference>
<feature type="repeat" description="WD" evidence="5">
    <location>
        <begin position="406"/>
        <end position="438"/>
    </location>
</feature>
<keyword evidence="3" id="KW-0677">Repeat</keyword>
<dbReference type="InterPro" id="IPR020472">
    <property type="entry name" value="WD40_PAC1"/>
</dbReference>
<protein>
    <submittedName>
        <fullName evidence="7">Notchless protein 1</fullName>
    </submittedName>
</protein>
<dbReference type="InterPro" id="IPR001680">
    <property type="entry name" value="WD40_rpt"/>
</dbReference>
<feature type="domain" description="NLE" evidence="6">
    <location>
        <begin position="35"/>
        <end position="108"/>
    </location>
</feature>
<dbReference type="EMBL" id="JAAPAO010000846">
    <property type="protein sequence ID" value="KAF4653167.1"/>
    <property type="molecule type" value="Genomic_DNA"/>
</dbReference>
<dbReference type="CDD" id="cd00200">
    <property type="entry name" value="WD40"/>
    <property type="match status" value="1"/>
</dbReference>
<feature type="repeat" description="WD" evidence="5">
    <location>
        <begin position="280"/>
        <end position="320"/>
    </location>
</feature>
<dbReference type="InterPro" id="IPR012972">
    <property type="entry name" value="NLE"/>
</dbReference>
<evidence type="ECO:0000313" key="8">
    <source>
        <dbReference type="Proteomes" id="UP000591131"/>
    </source>
</evidence>
<dbReference type="InterPro" id="IPR036322">
    <property type="entry name" value="WD40_repeat_dom_sf"/>
</dbReference>
<keyword evidence="8" id="KW-1185">Reference proteome</keyword>
<comment type="subcellular location">
    <subcellularLocation>
        <location evidence="1">Nucleus</location>
        <location evidence="1">Nucleolus</location>
    </subcellularLocation>
</comment>
<dbReference type="PROSITE" id="PS50082">
    <property type="entry name" value="WD_REPEATS_2"/>
    <property type="match status" value="7"/>
</dbReference>
<dbReference type="PROSITE" id="PS50294">
    <property type="entry name" value="WD_REPEATS_REGION"/>
    <property type="match status" value="6"/>
</dbReference>
<evidence type="ECO:0000256" key="5">
    <source>
        <dbReference type="PROSITE-ProRule" id="PRU00221"/>
    </source>
</evidence>
<feature type="repeat" description="WD" evidence="5">
    <location>
        <begin position="257"/>
        <end position="270"/>
    </location>
</feature>
<gene>
    <name evidence="7" type="primary">NLE1</name>
    <name evidence="7" type="ORF">FOL47_010663</name>
</gene>
<accession>A0A7J6L1Z3</accession>
<feature type="repeat" description="WD" evidence="5">
    <location>
        <begin position="146"/>
        <end position="187"/>
    </location>
</feature>
<keyword evidence="4" id="KW-0539">Nucleus</keyword>
<feature type="repeat" description="WD" evidence="5">
    <location>
        <begin position="490"/>
        <end position="523"/>
    </location>
</feature>
<dbReference type="InterPro" id="IPR001632">
    <property type="entry name" value="WD40_G-protein_beta-like"/>
</dbReference>
<evidence type="ECO:0000256" key="1">
    <source>
        <dbReference type="ARBA" id="ARBA00004604"/>
    </source>
</evidence>
<evidence type="ECO:0000256" key="3">
    <source>
        <dbReference type="ARBA" id="ARBA00022737"/>
    </source>
</evidence>
<name>A0A7J6L1Z3_PERCH</name>
<reference evidence="7 8" key="1">
    <citation type="submission" date="2020-04" db="EMBL/GenBank/DDBJ databases">
        <title>Perkinsus chesapeaki whole genome sequence.</title>
        <authorList>
            <person name="Bogema D.R."/>
        </authorList>
    </citation>
    <scope>NUCLEOTIDE SEQUENCE [LARGE SCALE GENOMIC DNA]</scope>
    <source>
        <strain evidence="7">ATCC PRA-425</strain>
    </source>
</reference>
<keyword evidence="2 5" id="KW-0853">WD repeat</keyword>
<dbReference type="PANTHER" id="PTHR19848">
    <property type="entry name" value="WD40 REPEAT PROTEIN"/>
    <property type="match status" value="1"/>
</dbReference>
<sequence>MAPSPKKRAAPKGLMVAVNQKKKKDAPQISPEETVIIQFVSADGLGTGSELSLPLNTERAELQVLLKDLLLAEVDQSSKGEDLRDEIQDTDYSFLLNDSTQEVSTTLHAAWTALEAQPSAEQTLRVRYHPLARFRVRPVTRCTSSMTGHTDSVLCAAFSPDSSRLATGSGDCTVRLWDLFTETPLHTCKGHASWVLLVAWSGDGKRLLSAGMDKTAMVWDGAKGQKLGTLKGHTGPITCGTWQPFHLLADGQMLPNIATGSKDMSIRVWDGANYSILYVLTSHTAPVTCLRWTGENYIISGSRDRVLKAWSPKDGRMLREFKGHAHWVNTVCCNTDYVTLKTGCFGEKDQPATAETTVAELKERALQRYNKMIKQTGGVGERILSGSDDFTMFLWSMDSKKPLCRLTGHQKLVNNVQFSPDGRMIASASFDKSVRLWDGVTGKFMCALRGHVADVYMVSWSADSRMLVSGSKDSTVKVWDASKRKLKEDLPGHADEVFAVDWSGDGARVVSAGRDKVVKIWKH</sequence>
<dbReference type="PROSITE" id="PS00678">
    <property type="entry name" value="WD_REPEATS_1"/>
    <property type="match status" value="1"/>
</dbReference>
<dbReference type="Gene3D" id="2.130.10.10">
    <property type="entry name" value="YVTN repeat-like/Quinoprotein amine dehydrogenase"/>
    <property type="match status" value="1"/>
</dbReference>